<dbReference type="SUPFAM" id="SSF69593">
    <property type="entry name" value="Glycerol-3-phosphate (1)-acyltransferase"/>
    <property type="match status" value="1"/>
</dbReference>
<dbReference type="Pfam" id="PF01553">
    <property type="entry name" value="Acyltransferase"/>
    <property type="match status" value="1"/>
</dbReference>
<evidence type="ECO:0000256" key="4">
    <source>
        <dbReference type="ARBA" id="ARBA00023098"/>
    </source>
</evidence>
<accession>A0A1M7CWB6</accession>
<keyword evidence="6" id="KW-0472">Membrane</keyword>
<evidence type="ECO:0000259" key="7">
    <source>
        <dbReference type="SMART" id="SM00563"/>
    </source>
</evidence>
<evidence type="ECO:0000313" key="8">
    <source>
        <dbReference type="EMBL" id="SHL71495.1"/>
    </source>
</evidence>
<protein>
    <submittedName>
        <fullName evidence="8">1-acyl-sn-glycerol-3-phosphate acyltransferase</fullName>
    </submittedName>
</protein>
<dbReference type="EMBL" id="FRBT01000002">
    <property type="protein sequence ID" value="SHL71495.1"/>
    <property type="molecule type" value="Genomic_DNA"/>
</dbReference>
<dbReference type="InterPro" id="IPR002123">
    <property type="entry name" value="Plipid/glycerol_acylTrfase"/>
</dbReference>
<evidence type="ECO:0000256" key="2">
    <source>
        <dbReference type="ARBA" id="ARBA00022516"/>
    </source>
</evidence>
<evidence type="ECO:0000256" key="5">
    <source>
        <dbReference type="ARBA" id="ARBA00023315"/>
    </source>
</evidence>
<proteinExistence type="predicted"/>
<evidence type="ECO:0000256" key="6">
    <source>
        <dbReference type="SAM" id="Phobius"/>
    </source>
</evidence>
<sequence>MFSIFIRLKIYLLLLAINFLSMQKIISYPISVIYYLCFGLCLAVFHPIQWICLNVFGYQAHKKSVDYLNFCLLKCTNLVGTTYKIQGADTIPTGVPVIFVSNHQSMYDIVAMIWYFRRFHCKFVSKKELGSGIPSVSFNLRHGGSVLIDRKDPKQAIPVIKGLSEYIEKNTRSAVIFPEGTRSKTGKPKEFAQSGLKILCKYAPSAYVVPVSINNSWKMVRYGMFPVGLGNRLSFTAHKAMAVKDYDFAELMALTEKAVVEGVNEYK</sequence>
<dbReference type="GO" id="GO:0003841">
    <property type="term" value="F:1-acylglycerol-3-phosphate O-acyltransferase activity"/>
    <property type="evidence" value="ECO:0007669"/>
    <property type="project" value="TreeGrafter"/>
</dbReference>
<feature type="transmembrane region" description="Helical" evidence="6">
    <location>
        <begin position="32"/>
        <end position="53"/>
    </location>
</feature>
<dbReference type="AlphaFoldDB" id="A0A1M7CWB6"/>
<keyword evidence="6" id="KW-0812">Transmembrane</keyword>
<feature type="domain" description="Phospholipid/glycerol acyltransferase" evidence="7">
    <location>
        <begin position="97"/>
        <end position="216"/>
    </location>
</feature>
<dbReference type="Proteomes" id="UP000184028">
    <property type="component" value="Unassembled WGS sequence"/>
</dbReference>
<keyword evidence="3 8" id="KW-0808">Transferase</keyword>
<keyword evidence="5 8" id="KW-0012">Acyltransferase</keyword>
<evidence type="ECO:0000256" key="1">
    <source>
        <dbReference type="ARBA" id="ARBA00005189"/>
    </source>
</evidence>
<keyword evidence="9" id="KW-1185">Reference proteome</keyword>
<dbReference type="SMART" id="SM00563">
    <property type="entry name" value="PlsC"/>
    <property type="match status" value="1"/>
</dbReference>
<keyword evidence="2" id="KW-0444">Lipid biosynthesis</keyword>
<keyword evidence="4" id="KW-0443">Lipid metabolism</keyword>
<name>A0A1M7CWB6_9FLAO</name>
<dbReference type="STRING" id="946677.SAMN05444484_102327"/>
<comment type="pathway">
    <text evidence="1">Lipid metabolism.</text>
</comment>
<dbReference type="CDD" id="cd07989">
    <property type="entry name" value="LPLAT_AGPAT-like"/>
    <property type="match status" value="1"/>
</dbReference>
<dbReference type="GO" id="GO:0006654">
    <property type="term" value="P:phosphatidic acid biosynthetic process"/>
    <property type="evidence" value="ECO:0007669"/>
    <property type="project" value="TreeGrafter"/>
</dbReference>
<dbReference type="PANTHER" id="PTHR10434">
    <property type="entry name" value="1-ACYL-SN-GLYCEROL-3-PHOSPHATE ACYLTRANSFERASE"/>
    <property type="match status" value="1"/>
</dbReference>
<dbReference type="PANTHER" id="PTHR10434:SF64">
    <property type="entry name" value="1-ACYL-SN-GLYCEROL-3-PHOSPHATE ACYLTRANSFERASE-RELATED"/>
    <property type="match status" value="1"/>
</dbReference>
<organism evidence="8 9">
    <name type="scientific">Flavobacterium chilense</name>
    <dbReference type="NCBI Taxonomy" id="946677"/>
    <lineage>
        <taxon>Bacteria</taxon>
        <taxon>Pseudomonadati</taxon>
        <taxon>Bacteroidota</taxon>
        <taxon>Flavobacteriia</taxon>
        <taxon>Flavobacteriales</taxon>
        <taxon>Flavobacteriaceae</taxon>
        <taxon>Flavobacterium</taxon>
    </lineage>
</organism>
<gene>
    <name evidence="8" type="ORF">SAMN05444484_102327</name>
</gene>
<keyword evidence="6" id="KW-1133">Transmembrane helix</keyword>
<evidence type="ECO:0000313" key="9">
    <source>
        <dbReference type="Proteomes" id="UP000184028"/>
    </source>
</evidence>
<evidence type="ECO:0000256" key="3">
    <source>
        <dbReference type="ARBA" id="ARBA00022679"/>
    </source>
</evidence>
<reference evidence="9" key="1">
    <citation type="submission" date="2016-11" db="EMBL/GenBank/DDBJ databases">
        <authorList>
            <person name="Varghese N."/>
            <person name="Submissions S."/>
        </authorList>
    </citation>
    <scope>NUCLEOTIDE SEQUENCE [LARGE SCALE GENOMIC DNA]</scope>
    <source>
        <strain evidence="9">DSM 24724</strain>
    </source>
</reference>